<sequence length="544" mass="61664">MLHLYDGGLYIHVNGQQTFFLSEKIVSAYSRKLRKIIKNQKRRTLIKNSTIEIHGFPGGPDGFELVCRFCYNNGKIPITVSNVSLLHCCAVFLGMTEKVASFNLLQQTETFFEGMFYWSWSDLIVSLKNCESFYAYADSIGLTEKLICALLENIAQNSDTNLIPSSSSSSSSPETPSGFRFSSSTRTTPESIKPFSSTKQWWFEDLTIFAPLIIEKVIKILGSYGSDNNSLVLTRFILYYMKSRGQSKDALNSRSAYSGLADTAVYGVISMAESAFSCRGLLWVLRFVSNFGLSNNCRDGLERLIGGLLEQTTLDDLLVSARHEHRCVYDVNLVLRLIKVFVHSERVSAQKIKKVGALVDMYLREIAPDHNLKMSKFLGVAESLPDCARDSFDGVYRAIDIYLESHPTLSFDERSRLFQCLNYEKLSLEACKDLAKNPRIPANVSIQALKSQKPKFQEQEFGSGSPSKSTDSQMVMTHKDVDESRSFSQEMMISEDVELNMQRMQWRMEELEKVCRDMKGQMSRFVRDNVMEPPPSNRALPRLC</sequence>
<feature type="region of interest" description="Disordered" evidence="5">
    <location>
        <begin position="161"/>
        <end position="193"/>
    </location>
</feature>
<dbReference type="InterPro" id="IPR011333">
    <property type="entry name" value="SKP1/BTB/POZ_sf"/>
</dbReference>
<feature type="compositionally biased region" description="Low complexity" evidence="5">
    <location>
        <begin position="165"/>
        <end position="189"/>
    </location>
</feature>
<dbReference type="InterPro" id="IPR027356">
    <property type="entry name" value="NPH3_dom"/>
</dbReference>
<dbReference type="EMBL" id="JAAARO010000013">
    <property type="protein sequence ID" value="KAF5737907.1"/>
    <property type="molecule type" value="Genomic_DNA"/>
</dbReference>
<keyword evidence="8" id="KW-1185">Reference proteome</keyword>
<comment type="caution">
    <text evidence="7">The sequence shown here is derived from an EMBL/GenBank/DDBJ whole genome shotgun (WGS) entry which is preliminary data.</text>
</comment>
<gene>
    <name evidence="7" type="ORF">HS088_TW13G00798</name>
</gene>
<dbReference type="Proteomes" id="UP000593562">
    <property type="component" value="Unassembled WGS sequence"/>
</dbReference>
<evidence type="ECO:0000256" key="2">
    <source>
        <dbReference type="ARBA" id="ARBA00022786"/>
    </source>
</evidence>
<accession>A0A7J7CUX7</accession>
<dbReference type="PANTHER" id="PTHR32370">
    <property type="entry name" value="OS12G0117600 PROTEIN"/>
    <property type="match status" value="1"/>
</dbReference>
<evidence type="ECO:0000259" key="6">
    <source>
        <dbReference type="PROSITE" id="PS51649"/>
    </source>
</evidence>
<keyword evidence="4" id="KW-0175">Coiled coil</keyword>
<feature type="region of interest" description="Disordered" evidence="5">
    <location>
        <begin position="453"/>
        <end position="473"/>
    </location>
</feature>
<dbReference type="Pfam" id="PF03000">
    <property type="entry name" value="NPH3"/>
    <property type="match status" value="1"/>
</dbReference>
<name>A0A7J7CUX7_TRIWF</name>
<dbReference type="SUPFAM" id="SSF54695">
    <property type="entry name" value="POZ domain"/>
    <property type="match status" value="1"/>
</dbReference>
<dbReference type="UniPathway" id="UPA00143"/>
<evidence type="ECO:0000313" key="7">
    <source>
        <dbReference type="EMBL" id="KAF5737907.1"/>
    </source>
</evidence>
<evidence type="ECO:0000256" key="4">
    <source>
        <dbReference type="SAM" id="Coils"/>
    </source>
</evidence>
<evidence type="ECO:0000313" key="8">
    <source>
        <dbReference type="Proteomes" id="UP000593562"/>
    </source>
</evidence>
<dbReference type="FunCoup" id="A0A7J7CUX7">
    <property type="interactions" value="946"/>
</dbReference>
<feature type="domain" description="NPH3" evidence="6">
    <location>
        <begin position="200"/>
        <end position="455"/>
    </location>
</feature>
<proteinExistence type="inferred from homology"/>
<evidence type="ECO:0000256" key="3">
    <source>
        <dbReference type="PROSITE-ProRule" id="PRU00982"/>
    </source>
</evidence>
<dbReference type="GO" id="GO:0016567">
    <property type="term" value="P:protein ubiquitination"/>
    <property type="evidence" value="ECO:0007669"/>
    <property type="project" value="UniProtKB-UniPathway"/>
</dbReference>
<evidence type="ECO:0000256" key="5">
    <source>
        <dbReference type="SAM" id="MobiDB-lite"/>
    </source>
</evidence>
<dbReference type="InterPro" id="IPR043454">
    <property type="entry name" value="NPH3/RPT2-like"/>
</dbReference>
<feature type="compositionally biased region" description="Polar residues" evidence="5">
    <location>
        <begin position="460"/>
        <end position="473"/>
    </location>
</feature>
<keyword evidence="2" id="KW-0833">Ubl conjugation pathway</keyword>
<comment type="similarity">
    <text evidence="3">Belongs to the NPH3 family.</text>
</comment>
<evidence type="ECO:0000256" key="1">
    <source>
        <dbReference type="ARBA" id="ARBA00004906"/>
    </source>
</evidence>
<dbReference type="OrthoDB" id="1080584at2759"/>
<reference evidence="7 8" key="1">
    <citation type="journal article" date="2020" name="Nat. Commun.">
        <title>Genome of Tripterygium wilfordii and identification of cytochrome P450 involved in triptolide biosynthesis.</title>
        <authorList>
            <person name="Tu L."/>
            <person name="Su P."/>
            <person name="Zhang Z."/>
            <person name="Gao L."/>
            <person name="Wang J."/>
            <person name="Hu T."/>
            <person name="Zhou J."/>
            <person name="Zhang Y."/>
            <person name="Zhao Y."/>
            <person name="Liu Y."/>
            <person name="Song Y."/>
            <person name="Tong Y."/>
            <person name="Lu Y."/>
            <person name="Yang J."/>
            <person name="Xu C."/>
            <person name="Jia M."/>
            <person name="Peters R.J."/>
            <person name="Huang L."/>
            <person name="Gao W."/>
        </authorList>
    </citation>
    <scope>NUCLEOTIDE SEQUENCE [LARGE SCALE GENOMIC DNA]</scope>
    <source>
        <strain evidence="8">cv. XIE 37</strain>
        <tissue evidence="7">Leaf</tissue>
    </source>
</reference>
<organism evidence="7 8">
    <name type="scientific">Tripterygium wilfordii</name>
    <name type="common">Thunder God vine</name>
    <dbReference type="NCBI Taxonomy" id="458696"/>
    <lineage>
        <taxon>Eukaryota</taxon>
        <taxon>Viridiplantae</taxon>
        <taxon>Streptophyta</taxon>
        <taxon>Embryophyta</taxon>
        <taxon>Tracheophyta</taxon>
        <taxon>Spermatophyta</taxon>
        <taxon>Magnoliopsida</taxon>
        <taxon>eudicotyledons</taxon>
        <taxon>Gunneridae</taxon>
        <taxon>Pentapetalae</taxon>
        <taxon>rosids</taxon>
        <taxon>fabids</taxon>
        <taxon>Celastrales</taxon>
        <taxon>Celastraceae</taxon>
        <taxon>Tripterygium</taxon>
    </lineage>
</organism>
<dbReference type="Gene3D" id="3.30.710.10">
    <property type="entry name" value="Potassium Channel Kv1.1, Chain A"/>
    <property type="match status" value="1"/>
</dbReference>
<comment type="pathway">
    <text evidence="1">Protein modification; protein ubiquitination.</text>
</comment>
<dbReference type="PROSITE" id="PS51649">
    <property type="entry name" value="NPH3"/>
    <property type="match status" value="1"/>
</dbReference>
<protein>
    <submittedName>
        <fullName evidence="7">BTB/POZ domain-containing protein</fullName>
    </submittedName>
</protein>
<dbReference type="AlphaFoldDB" id="A0A7J7CUX7"/>
<dbReference type="InParanoid" id="A0A7J7CUX7"/>
<feature type="coiled-coil region" evidence="4">
    <location>
        <begin position="494"/>
        <end position="521"/>
    </location>
</feature>